<evidence type="ECO:0000313" key="4">
    <source>
        <dbReference type="Proteomes" id="UP000675781"/>
    </source>
</evidence>
<dbReference type="PANTHER" id="PTHR34846">
    <property type="entry name" value="4-CARBOXYMUCONOLACTONE DECARBOXYLASE FAMILY PROTEIN (AFU_ORTHOLOGUE AFUA_6G11590)"/>
    <property type="match status" value="1"/>
</dbReference>
<dbReference type="PANTHER" id="PTHR34846:SF11">
    <property type="entry name" value="4-CARBOXYMUCONOLACTONE DECARBOXYLASE FAMILY PROTEIN (AFU_ORTHOLOGUE AFUA_6G11590)"/>
    <property type="match status" value="1"/>
</dbReference>
<name>A0A941EQ86_9ACTN</name>
<dbReference type="EMBL" id="JAGSOG010000061">
    <property type="protein sequence ID" value="MBR7834528.1"/>
    <property type="molecule type" value="Genomic_DNA"/>
</dbReference>
<dbReference type="Proteomes" id="UP000675781">
    <property type="component" value="Unassembled WGS sequence"/>
</dbReference>
<organism evidence="3 4">
    <name type="scientific">Actinospica durhamensis</name>
    <dbReference type="NCBI Taxonomy" id="1508375"/>
    <lineage>
        <taxon>Bacteria</taxon>
        <taxon>Bacillati</taxon>
        <taxon>Actinomycetota</taxon>
        <taxon>Actinomycetes</taxon>
        <taxon>Catenulisporales</taxon>
        <taxon>Actinospicaceae</taxon>
        <taxon>Actinospica</taxon>
    </lineage>
</organism>
<dbReference type="RefSeq" id="WP_212529048.1">
    <property type="nucleotide sequence ID" value="NZ_JAGSOG010000061.1"/>
</dbReference>
<keyword evidence="4" id="KW-1185">Reference proteome</keyword>
<dbReference type="InterPro" id="IPR003779">
    <property type="entry name" value="CMD-like"/>
</dbReference>
<dbReference type="AlphaFoldDB" id="A0A941EQ86"/>
<feature type="domain" description="Carboxymuconolactone decarboxylase-like" evidence="2">
    <location>
        <begin position="79"/>
        <end position="157"/>
    </location>
</feature>
<gene>
    <name evidence="3" type="ORF">KDL01_14740</name>
</gene>
<dbReference type="GO" id="GO:0051920">
    <property type="term" value="F:peroxiredoxin activity"/>
    <property type="evidence" value="ECO:0007669"/>
    <property type="project" value="InterPro"/>
</dbReference>
<accession>A0A941EQ86</accession>
<evidence type="ECO:0000256" key="1">
    <source>
        <dbReference type="SAM" id="MobiDB-lite"/>
    </source>
</evidence>
<dbReference type="InterPro" id="IPR029032">
    <property type="entry name" value="AhpD-like"/>
</dbReference>
<evidence type="ECO:0000313" key="3">
    <source>
        <dbReference type="EMBL" id="MBR7834528.1"/>
    </source>
</evidence>
<dbReference type="Gene3D" id="1.20.1290.10">
    <property type="entry name" value="AhpD-like"/>
    <property type="match status" value="1"/>
</dbReference>
<protein>
    <submittedName>
        <fullName evidence="3">Carboxymuconolactone decarboxylase family protein</fullName>
    </submittedName>
</protein>
<dbReference type="Pfam" id="PF02627">
    <property type="entry name" value="CMD"/>
    <property type="match status" value="1"/>
</dbReference>
<proteinExistence type="predicted"/>
<evidence type="ECO:0000259" key="2">
    <source>
        <dbReference type="Pfam" id="PF02627"/>
    </source>
</evidence>
<dbReference type="SUPFAM" id="SSF69118">
    <property type="entry name" value="AhpD-like"/>
    <property type="match status" value="1"/>
</dbReference>
<reference evidence="3" key="1">
    <citation type="submission" date="2021-04" db="EMBL/GenBank/DDBJ databases">
        <title>Genome based classification of Actinospica acidithermotolerans sp. nov., an actinobacterium isolated from an Indonesian hot spring.</title>
        <authorList>
            <person name="Kusuma A.B."/>
            <person name="Putra K.E."/>
            <person name="Nafisah S."/>
            <person name="Loh J."/>
            <person name="Nouioui I."/>
            <person name="Goodfellow M."/>
        </authorList>
    </citation>
    <scope>NUCLEOTIDE SEQUENCE</scope>
    <source>
        <strain evidence="3">CSCA 57</strain>
    </source>
</reference>
<comment type="caution">
    <text evidence="3">The sequence shown here is derived from an EMBL/GenBank/DDBJ whole genome shotgun (WGS) entry which is preliminary data.</text>
</comment>
<sequence length="211" mass="22755">MTSDSPRGPVPPHSSRPEPARPLGGRLPLADPATLAPAQRELYDRLIGSWVVFTDKLGIRSTTEDGRLIGPFNALLLHPEVAAKLLEFQAAESTNTSLSPSVREVVIIVLGSVYGADYELYAHTSVARTVGLAEEYVLALRGGDILEGLGEHEQLAARLTRALATRHHIDDELYQEAESAFGAKGLFDIAAVMGVYHTVCTMLTLFEVPAP</sequence>
<feature type="region of interest" description="Disordered" evidence="1">
    <location>
        <begin position="1"/>
        <end position="29"/>
    </location>
</feature>